<dbReference type="AlphaFoldDB" id="A0A8J8C4B8"/>
<evidence type="ECO:0000313" key="9">
    <source>
        <dbReference type="EMBL" id="MBV0925167.1"/>
    </source>
</evidence>
<feature type="transmembrane region" description="Helical" evidence="7">
    <location>
        <begin position="399"/>
        <end position="419"/>
    </location>
</feature>
<evidence type="ECO:0000256" key="7">
    <source>
        <dbReference type="SAM" id="Phobius"/>
    </source>
</evidence>
<evidence type="ECO:0000256" key="5">
    <source>
        <dbReference type="ARBA" id="ARBA00022989"/>
    </source>
</evidence>
<sequence>MVSATILGILVLTAVLILLGVPVFASLGIGGYLLLQVTSVLPTVLLGQTLFTGLDAFALIAVPLFILTGDAIVETGFSEKLLNFTQSVFGGFRTGMGTATLFGCGLFAAISGSNASDAAALGRITLDRLEERGYSRSYASSIVASGASTGILIPPSISYIIVGLVFGISASTLFLAALIPGVAILLGMVVMNVVMNRVQGYESGTGHPQVSDVAYSVWDAKYGLLIPFIILGGIYSGVFTPTEASAVAVITAIAIGVVLQRLSLPQFPEMLERSALVNGVIAPIIAIALLFSQALSALGIPEALVSAIIGTTTNFYLVTLIMVVILFMAGAIMETTPNILVLGPILLPIGERIGMHPVHFSVFFISALAVGFITPPIGLNLYVMSGVSGESITDIAKDAVPFMLAMLAIILLIAWFPILSMWGI</sequence>
<keyword evidence="2" id="KW-1003">Cell membrane</keyword>
<feature type="transmembrane region" description="Helical" evidence="7">
    <location>
        <begin position="315"/>
        <end position="346"/>
    </location>
</feature>
<evidence type="ECO:0000313" key="10">
    <source>
        <dbReference type="Proteomes" id="UP000766550"/>
    </source>
</evidence>
<dbReference type="GO" id="GO:0022857">
    <property type="term" value="F:transmembrane transporter activity"/>
    <property type="evidence" value="ECO:0007669"/>
    <property type="project" value="TreeGrafter"/>
</dbReference>
<name>A0A8J8C4B8_9EURY</name>
<dbReference type="Pfam" id="PF06808">
    <property type="entry name" value="DctM"/>
    <property type="match status" value="1"/>
</dbReference>
<dbReference type="Proteomes" id="UP000766550">
    <property type="component" value="Unassembled WGS sequence"/>
</dbReference>
<dbReference type="NCBIfam" id="TIGR00786">
    <property type="entry name" value="dctM"/>
    <property type="match status" value="1"/>
</dbReference>
<reference evidence="9 10" key="1">
    <citation type="submission" date="2021-06" db="EMBL/GenBank/DDBJ databases">
        <title>New haloarchaea isolates fom saline soil.</title>
        <authorList>
            <person name="Duran-Viseras A."/>
            <person name="Sanchez-Porro C.S."/>
            <person name="Ventosa A."/>
        </authorList>
    </citation>
    <scope>NUCLEOTIDE SEQUENCE [LARGE SCALE GENOMIC DNA]</scope>
    <source>
        <strain evidence="9 10">JCM 183640</strain>
    </source>
</reference>
<dbReference type="PANTHER" id="PTHR33362">
    <property type="entry name" value="SIALIC ACID TRAP TRANSPORTER PERMEASE PROTEIN SIAT-RELATED"/>
    <property type="match status" value="1"/>
</dbReference>
<dbReference type="EMBL" id="JAHQXF010000002">
    <property type="protein sequence ID" value="MBV0925167.1"/>
    <property type="molecule type" value="Genomic_DNA"/>
</dbReference>
<dbReference type="OrthoDB" id="200143at2157"/>
<feature type="transmembrane region" description="Helical" evidence="7">
    <location>
        <begin position="49"/>
        <end position="73"/>
    </location>
</feature>
<evidence type="ECO:0000256" key="1">
    <source>
        <dbReference type="ARBA" id="ARBA00004429"/>
    </source>
</evidence>
<accession>A0A8J8C4B8</accession>
<evidence type="ECO:0000256" key="3">
    <source>
        <dbReference type="ARBA" id="ARBA00022519"/>
    </source>
</evidence>
<gene>
    <name evidence="9" type="ORF">KTS45_13260</name>
</gene>
<evidence type="ECO:0000259" key="8">
    <source>
        <dbReference type="Pfam" id="PF06808"/>
    </source>
</evidence>
<keyword evidence="10" id="KW-1185">Reference proteome</keyword>
<evidence type="ECO:0000256" key="4">
    <source>
        <dbReference type="ARBA" id="ARBA00022692"/>
    </source>
</evidence>
<feature type="transmembrane region" description="Helical" evidence="7">
    <location>
        <begin position="142"/>
        <end position="168"/>
    </location>
</feature>
<proteinExistence type="predicted"/>
<feature type="transmembrane region" description="Helical" evidence="7">
    <location>
        <begin position="358"/>
        <end position="379"/>
    </location>
</feature>
<keyword evidence="4 7" id="KW-0812">Transmembrane</keyword>
<feature type="transmembrane region" description="Helical" evidence="7">
    <location>
        <begin position="222"/>
        <end position="238"/>
    </location>
</feature>
<keyword evidence="3" id="KW-0997">Cell inner membrane</keyword>
<dbReference type="RefSeq" id="WP_162318005.1">
    <property type="nucleotide sequence ID" value="NZ_JAHQXF010000002.1"/>
</dbReference>
<keyword evidence="5 7" id="KW-1133">Transmembrane helix</keyword>
<evidence type="ECO:0000256" key="6">
    <source>
        <dbReference type="ARBA" id="ARBA00023136"/>
    </source>
</evidence>
<comment type="subcellular location">
    <subcellularLocation>
        <location evidence="1">Cell inner membrane</location>
        <topology evidence="1">Multi-pass membrane protein</topology>
    </subcellularLocation>
</comment>
<keyword evidence="6 7" id="KW-0472">Membrane</keyword>
<dbReference type="GO" id="GO:0005886">
    <property type="term" value="C:plasma membrane"/>
    <property type="evidence" value="ECO:0007669"/>
    <property type="project" value="UniProtKB-SubCell"/>
</dbReference>
<organism evidence="9 10">
    <name type="scientific">Haloarcula limicola</name>
    <dbReference type="NCBI Taxonomy" id="1429915"/>
    <lineage>
        <taxon>Archaea</taxon>
        <taxon>Methanobacteriati</taxon>
        <taxon>Methanobacteriota</taxon>
        <taxon>Stenosarchaea group</taxon>
        <taxon>Halobacteria</taxon>
        <taxon>Halobacteriales</taxon>
        <taxon>Haloarculaceae</taxon>
        <taxon>Haloarcula</taxon>
    </lineage>
</organism>
<dbReference type="PIRSF" id="PIRSF006066">
    <property type="entry name" value="HI0050"/>
    <property type="match status" value="1"/>
</dbReference>
<comment type="caution">
    <text evidence="9">The sequence shown here is derived from an EMBL/GenBank/DDBJ whole genome shotgun (WGS) entry which is preliminary data.</text>
</comment>
<feature type="domain" description="TRAP C4-dicarboxylate transport system permease DctM subunit" evidence="8">
    <location>
        <begin position="10"/>
        <end position="417"/>
    </location>
</feature>
<dbReference type="InterPro" id="IPR004681">
    <property type="entry name" value="TRAP_DctM"/>
</dbReference>
<protein>
    <submittedName>
        <fullName evidence="9">TRAP transporter large permease</fullName>
    </submittedName>
</protein>
<dbReference type="InterPro" id="IPR010656">
    <property type="entry name" value="DctM"/>
</dbReference>
<feature type="transmembrane region" description="Helical" evidence="7">
    <location>
        <begin position="276"/>
        <end position="295"/>
    </location>
</feature>
<evidence type="ECO:0000256" key="2">
    <source>
        <dbReference type="ARBA" id="ARBA00022475"/>
    </source>
</evidence>
<feature type="transmembrane region" description="Helical" evidence="7">
    <location>
        <begin position="174"/>
        <end position="194"/>
    </location>
</feature>
<dbReference type="PANTHER" id="PTHR33362:SF5">
    <property type="entry name" value="C4-DICARBOXYLATE TRAP TRANSPORTER LARGE PERMEASE PROTEIN DCTM"/>
    <property type="match status" value="1"/>
</dbReference>
<feature type="transmembrane region" description="Helical" evidence="7">
    <location>
        <begin position="244"/>
        <end position="264"/>
    </location>
</feature>